<organism evidence="1 2">
    <name type="scientific">Cryoendolithus antarcticus</name>
    <dbReference type="NCBI Taxonomy" id="1507870"/>
    <lineage>
        <taxon>Eukaryota</taxon>
        <taxon>Fungi</taxon>
        <taxon>Dikarya</taxon>
        <taxon>Ascomycota</taxon>
        <taxon>Pezizomycotina</taxon>
        <taxon>Dothideomycetes</taxon>
        <taxon>Dothideomycetidae</taxon>
        <taxon>Cladosporiales</taxon>
        <taxon>Cladosporiaceae</taxon>
        <taxon>Cryoendolithus</taxon>
    </lineage>
</organism>
<dbReference type="AlphaFoldDB" id="A0A1V8STR1"/>
<dbReference type="EMBL" id="NAJO01000028">
    <property type="protein sequence ID" value="OQO02272.1"/>
    <property type="molecule type" value="Genomic_DNA"/>
</dbReference>
<proteinExistence type="predicted"/>
<dbReference type="OrthoDB" id="3637487at2759"/>
<evidence type="ECO:0008006" key="3">
    <source>
        <dbReference type="Google" id="ProtNLM"/>
    </source>
</evidence>
<dbReference type="Proteomes" id="UP000192596">
    <property type="component" value="Unassembled WGS sequence"/>
</dbReference>
<dbReference type="InParanoid" id="A0A1V8STR1"/>
<reference evidence="2" key="1">
    <citation type="submission" date="2017-03" db="EMBL/GenBank/DDBJ databases">
        <title>Genomes of endolithic fungi from Antarctica.</title>
        <authorList>
            <person name="Coleine C."/>
            <person name="Masonjones S."/>
            <person name="Stajich J.E."/>
        </authorList>
    </citation>
    <scope>NUCLEOTIDE SEQUENCE [LARGE SCALE GENOMIC DNA]</scope>
    <source>
        <strain evidence="2">CCFEE 5527</strain>
    </source>
</reference>
<sequence>MALLDLPAELLTQILENLGGRELRRGIHIGSHRLTLNRYWYEAALPVYLSGLDVASVEVTGIHCLDLPYHLNYLGSRRLMYKNTRSLHVRLYGHWWDSTVIHCACDEHYRPRSPEEPPHAFEPFDTMDDPGSGAIRKWQTETLRHEALQPFFDDLASFEVLEDVTFEVLREAEAEQGPQWDYLNTETCQRLLTSLSLATNLDFLTLDTSGSSLLPYRHDHICSVLAKIISKIRRVRLRMVSLCPTLFALDAITSTSKLCLESLVLKLNQPRYPGQQHHMTEECFHSGHYPRTMRLHDKMIRAAAQFGKTLQDLQVQASSSHTARIKLLRISYMPHTTPQVQTVECLSMRRVYYCGQDTFSYWPDGSPKWLEDERGKMKEAEEYRR</sequence>
<name>A0A1V8STR1_9PEZI</name>
<keyword evidence="2" id="KW-1185">Reference proteome</keyword>
<accession>A0A1V8STR1</accession>
<evidence type="ECO:0000313" key="2">
    <source>
        <dbReference type="Proteomes" id="UP000192596"/>
    </source>
</evidence>
<gene>
    <name evidence="1" type="ORF">B0A48_11826</name>
</gene>
<protein>
    <recommendedName>
        <fullName evidence="3">F-box domain-containing protein</fullName>
    </recommendedName>
</protein>
<evidence type="ECO:0000313" key="1">
    <source>
        <dbReference type="EMBL" id="OQO02272.1"/>
    </source>
</evidence>
<comment type="caution">
    <text evidence="1">The sequence shown here is derived from an EMBL/GenBank/DDBJ whole genome shotgun (WGS) entry which is preliminary data.</text>
</comment>
<dbReference type="STRING" id="1507870.A0A1V8STR1"/>